<gene>
    <name evidence="1" type="ORF">PORY_002491</name>
</gene>
<reference evidence="1 2" key="1">
    <citation type="journal article" date="2021" name="Commun. Biol.">
        <title>Genomic insights into the host specific adaptation of the Pneumocystis genus.</title>
        <authorList>
            <person name="Cisse O.H."/>
            <person name="Ma L."/>
            <person name="Dekker J.P."/>
            <person name="Khil P.P."/>
            <person name="Youn J.-H."/>
            <person name="Brenchley J.M."/>
            <person name="Blair R."/>
            <person name="Pahar B."/>
            <person name="Chabe M."/>
            <person name="Van Rompay K.K.A."/>
            <person name="Keesler R."/>
            <person name="Sukura A."/>
            <person name="Hirsch V."/>
            <person name="Kutty G."/>
            <person name="Liu Y."/>
            <person name="Peng L."/>
            <person name="Chen J."/>
            <person name="Song J."/>
            <person name="Weissenbacher-Lang C."/>
            <person name="Xu J."/>
            <person name="Upham N.S."/>
            <person name="Stajich J.E."/>
            <person name="Cuomo C.A."/>
            <person name="Cushion M.T."/>
            <person name="Kovacs J.A."/>
        </authorList>
    </citation>
    <scope>NUCLEOTIDE SEQUENCE [LARGE SCALE GENOMIC DNA]</scope>
    <source>
        <strain evidence="1 2">RABM</strain>
    </source>
</reference>
<dbReference type="EMBL" id="JABTEG010000011">
    <property type="protein sequence ID" value="KAG4304127.1"/>
    <property type="molecule type" value="Genomic_DNA"/>
</dbReference>
<evidence type="ECO:0000313" key="2">
    <source>
        <dbReference type="Proteomes" id="UP000768646"/>
    </source>
</evidence>
<name>A0ACB7C8V7_9ASCO</name>
<organism evidence="1 2">
    <name type="scientific">Pneumocystis oryctolagi</name>
    <dbReference type="NCBI Taxonomy" id="42067"/>
    <lineage>
        <taxon>Eukaryota</taxon>
        <taxon>Fungi</taxon>
        <taxon>Dikarya</taxon>
        <taxon>Ascomycota</taxon>
        <taxon>Taphrinomycotina</taxon>
        <taxon>Pneumocystomycetes</taxon>
        <taxon>Pneumocystaceae</taxon>
        <taxon>Pneumocystis</taxon>
    </lineage>
</organism>
<protein>
    <submittedName>
        <fullName evidence="1">Uncharacterized protein</fullName>
    </submittedName>
</protein>
<sequence>MKVIVQCIIWAFLSRLVTSLVSDYYVKGLPGIPKSTNLKAHSGHISVDENSSLFFLFVNNRYIIDKQRTVIWLNGGPGCSSMDGAFLENGFFRIIANDTLVENQGSWNEFSNLVFVDQPVGTGFSYTSGNYADGISKAVDQFMIFLDKFFELFPEYKRDDLYISGESYAGQYVPYIANYILKRNKKDHSKSYNLKGILIGNGWISPLTHYKSYLPFALTNNLVVKGSEHESKIEKATQLCELAIKNNDENVLSSCDRILELIVDPEYRNGKECLNMYDYRLESTSCGLDWPQELSYLSEYLRKTETMKALNVNLDKHIKWEECSTKVIEKFTRYQPQSAVSLLPDILSEIRVLLYSGDKDIICNHMGTEDTINEIEWNGRKGFRKEDGTWATRYKWIFMNKHVGYYQYDRNLTYVLIKDASHMVPYDKPLESLDMLNRFLEIDPKLIEEVRKSNSWNNASTGNIDYDDGSKTYGRSKAVWSLYYHIGGIILIFLIFGTILLAWYLYNSHRKLRKEYINKYNNTNNQNYRLESQIESDKNSVPPYNRKDNYHEYSNYANISHYDKPYTHVRDVGGSSDMERDEFRRTGN</sequence>
<dbReference type="Proteomes" id="UP000768646">
    <property type="component" value="Unassembled WGS sequence"/>
</dbReference>
<proteinExistence type="predicted"/>
<comment type="caution">
    <text evidence="1">The sequence shown here is derived from an EMBL/GenBank/DDBJ whole genome shotgun (WGS) entry which is preliminary data.</text>
</comment>
<evidence type="ECO:0000313" key="1">
    <source>
        <dbReference type="EMBL" id="KAG4304127.1"/>
    </source>
</evidence>
<accession>A0ACB7C8V7</accession>
<keyword evidence="2" id="KW-1185">Reference proteome</keyword>